<dbReference type="Gene3D" id="2.160.20.120">
    <property type="match status" value="1"/>
</dbReference>
<dbReference type="EMBL" id="JAEQBW010000016">
    <property type="protein sequence ID" value="MBK6267319.1"/>
    <property type="molecule type" value="Genomic_DNA"/>
</dbReference>
<protein>
    <submittedName>
        <fullName evidence="1">Uncharacterized protein</fullName>
    </submittedName>
</protein>
<gene>
    <name evidence="1" type="ORF">JKA74_19915</name>
</gene>
<sequence length="227" mass="25546">MKLSNKILIGFFGLILLYMTVAFTEIRLKGDLNSMDNSNSIAETADIQSFSYLILPEMEQRIDIIGSDQAKLEVRSISGDLLQKVKYQIVGDTLTITPPALEENENVKITLYVKKNYFRGMTVNSPGMRIDSLDQQELNIIQNSGWIRMLDHNKVNQLNIKASNEGSLNIEGMELDLLNVQLDDSKVVSNAGIKILEGSISNESFLYLGSTDEIRMKKDDSSRIDLY</sequence>
<proteinExistence type="predicted"/>
<evidence type="ECO:0000313" key="2">
    <source>
        <dbReference type="Proteomes" id="UP000611723"/>
    </source>
</evidence>
<dbReference type="AlphaFoldDB" id="A0A934X259"/>
<comment type="caution">
    <text evidence="1">The sequence shown here is derived from an EMBL/GenBank/DDBJ whole genome shotgun (WGS) entry which is preliminary data.</text>
</comment>
<dbReference type="Proteomes" id="UP000611723">
    <property type="component" value="Unassembled WGS sequence"/>
</dbReference>
<dbReference type="RefSeq" id="WP_201433005.1">
    <property type="nucleotide sequence ID" value="NZ_JAEQBW010000016.1"/>
</dbReference>
<keyword evidence="2" id="KW-1185">Reference proteome</keyword>
<evidence type="ECO:0000313" key="1">
    <source>
        <dbReference type="EMBL" id="MBK6267319.1"/>
    </source>
</evidence>
<organism evidence="1 2">
    <name type="scientific">Marivirga aurantiaca</name>
    <dbReference type="NCBI Taxonomy" id="2802615"/>
    <lineage>
        <taxon>Bacteria</taxon>
        <taxon>Pseudomonadati</taxon>
        <taxon>Bacteroidota</taxon>
        <taxon>Cytophagia</taxon>
        <taxon>Cytophagales</taxon>
        <taxon>Marivirgaceae</taxon>
        <taxon>Marivirga</taxon>
    </lineage>
</organism>
<reference evidence="1" key="1">
    <citation type="submission" date="2021-01" db="EMBL/GenBank/DDBJ databases">
        <title>Marivirga aurantiaca sp. nov., isolated from intertidal surface sediments.</title>
        <authorList>
            <person name="Zhang M."/>
        </authorList>
    </citation>
    <scope>NUCLEOTIDE SEQUENCE</scope>
    <source>
        <strain evidence="1">S37H4</strain>
    </source>
</reference>
<accession>A0A934X259</accession>
<name>A0A934X259_9BACT</name>